<dbReference type="InterPro" id="IPR011697">
    <property type="entry name" value="Peptidase_C26"/>
</dbReference>
<evidence type="ECO:0000313" key="1">
    <source>
        <dbReference type="EMBL" id="KKN17032.1"/>
    </source>
</evidence>
<dbReference type="PANTHER" id="PTHR43235">
    <property type="entry name" value="GLUTAMINE AMIDOTRANSFERASE PB2B2.05-RELATED"/>
    <property type="match status" value="1"/>
</dbReference>
<dbReference type="InterPro" id="IPR029062">
    <property type="entry name" value="Class_I_gatase-like"/>
</dbReference>
<dbReference type="InterPro" id="IPR044668">
    <property type="entry name" value="PuuD-like"/>
</dbReference>
<dbReference type="Gene3D" id="3.40.50.880">
    <property type="match status" value="1"/>
</dbReference>
<proteinExistence type="predicted"/>
<comment type="caution">
    <text evidence="1">The sequence shown here is derived from an EMBL/GenBank/DDBJ whole genome shotgun (WGS) entry which is preliminary data.</text>
</comment>
<dbReference type="PANTHER" id="PTHR43235:SF1">
    <property type="entry name" value="GLUTAMINE AMIDOTRANSFERASE PB2B2.05-RELATED"/>
    <property type="match status" value="1"/>
</dbReference>
<dbReference type="Pfam" id="PF07722">
    <property type="entry name" value="Peptidase_C26"/>
    <property type="match status" value="1"/>
</dbReference>
<protein>
    <submittedName>
        <fullName evidence="1">Uncharacterized protein</fullName>
    </submittedName>
</protein>
<accession>A0A0F9NY34</accession>
<gene>
    <name evidence="1" type="ORF">LCGC14_0969810</name>
</gene>
<reference evidence="1" key="1">
    <citation type="journal article" date="2015" name="Nature">
        <title>Complex archaea that bridge the gap between prokaryotes and eukaryotes.</title>
        <authorList>
            <person name="Spang A."/>
            <person name="Saw J.H."/>
            <person name="Jorgensen S.L."/>
            <person name="Zaremba-Niedzwiedzka K."/>
            <person name="Martijn J."/>
            <person name="Lind A.E."/>
            <person name="van Eijk R."/>
            <person name="Schleper C."/>
            <person name="Guy L."/>
            <person name="Ettema T.J."/>
        </authorList>
    </citation>
    <scope>NUCLEOTIDE SEQUENCE</scope>
</reference>
<name>A0A0F9NY34_9ZZZZ</name>
<organism evidence="1">
    <name type="scientific">marine sediment metagenome</name>
    <dbReference type="NCBI Taxonomy" id="412755"/>
    <lineage>
        <taxon>unclassified sequences</taxon>
        <taxon>metagenomes</taxon>
        <taxon>ecological metagenomes</taxon>
    </lineage>
</organism>
<dbReference type="GO" id="GO:0005829">
    <property type="term" value="C:cytosol"/>
    <property type="evidence" value="ECO:0007669"/>
    <property type="project" value="TreeGrafter"/>
</dbReference>
<dbReference type="SUPFAM" id="SSF52317">
    <property type="entry name" value="Class I glutamine amidotransferase-like"/>
    <property type="match status" value="1"/>
</dbReference>
<sequence length="238" mass="27286">MKNKIIIVGGDALYERLFKQIGSVTKNINGLIAAPEKISLVLFTGGEDIHPYFYNGEDPRRICMTSFSRDLYEKKIFDYCKIYKVKMTGICRGFQFLNVMAGGFMYQHIDNHGIAGEHSVYMDHIDASMDVTSTHHQLVGLKENAHSMAWSEPRRATKYIGPYGKLEKTAPEKEVEAAIFPKINAMGVQYHPEFMKSNALARLHYLTMVKDFIKMNIHDFVQRYSGRESHGRHRSRSV</sequence>
<dbReference type="AlphaFoldDB" id="A0A0F9NY34"/>
<dbReference type="EMBL" id="LAZR01003562">
    <property type="protein sequence ID" value="KKN17032.1"/>
    <property type="molecule type" value="Genomic_DNA"/>
</dbReference>
<dbReference type="PROSITE" id="PS51273">
    <property type="entry name" value="GATASE_TYPE_1"/>
    <property type="match status" value="1"/>
</dbReference>
<dbReference type="GO" id="GO:0016811">
    <property type="term" value="F:hydrolase activity, acting on carbon-nitrogen (but not peptide) bonds, in linear amides"/>
    <property type="evidence" value="ECO:0007669"/>
    <property type="project" value="InterPro"/>
</dbReference>